<dbReference type="RefSeq" id="WP_165110501.1">
    <property type="nucleotide sequence ID" value="NZ_JAALAA010000006.1"/>
</dbReference>
<dbReference type="InterPro" id="IPR030390">
    <property type="entry name" value="MeTrfase_TrmA_AS"/>
</dbReference>
<reference evidence="6 7" key="1">
    <citation type="submission" date="2020-02" db="EMBL/GenBank/DDBJ databases">
        <title>Whole-genome analyses of novel actinobacteria.</title>
        <authorList>
            <person name="Sahin N."/>
        </authorList>
    </citation>
    <scope>NUCLEOTIDE SEQUENCE [LARGE SCALE GENOMIC DNA]</scope>
    <source>
        <strain evidence="6 7">KC13</strain>
    </source>
</reference>
<feature type="binding site" evidence="4">
    <location>
        <position position="241"/>
    </location>
    <ligand>
        <name>S-adenosyl-L-methionine</name>
        <dbReference type="ChEBI" id="CHEBI:59789"/>
    </ligand>
</feature>
<dbReference type="InterPro" id="IPR029063">
    <property type="entry name" value="SAM-dependent_MTases_sf"/>
</dbReference>
<feature type="active site" evidence="5">
    <location>
        <position position="334"/>
    </location>
</feature>
<dbReference type="EMBL" id="JAALAA010000006">
    <property type="protein sequence ID" value="NGN92740.1"/>
    <property type="molecule type" value="Genomic_DNA"/>
</dbReference>
<dbReference type="CDD" id="cd02440">
    <property type="entry name" value="AdoMet_MTases"/>
    <property type="match status" value="1"/>
</dbReference>
<dbReference type="Pfam" id="PF05958">
    <property type="entry name" value="tRNA_U5-meth_tr"/>
    <property type="match status" value="2"/>
</dbReference>
<dbReference type="AlphaFoldDB" id="A0A6M1QYH2"/>
<dbReference type="PANTHER" id="PTHR11061:SF30">
    <property type="entry name" value="TRNA (URACIL(54)-C(5))-METHYLTRANSFERASE"/>
    <property type="match status" value="1"/>
</dbReference>
<dbReference type="PROSITE" id="PS51687">
    <property type="entry name" value="SAM_MT_RNA_M5U"/>
    <property type="match status" value="1"/>
</dbReference>
<evidence type="ECO:0000256" key="4">
    <source>
        <dbReference type="PROSITE-ProRule" id="PRU01024"/>
    </source>
</evidence>
<dbReference type="PROSITE" id="PS01230">
    <property type="entry name" value="TRMA_1"/>
    <property type="match status" value="1"/>
</dbReference>
<comment type="caution">
    <text evidence="6">The sequence shown here is derived from an EMBL/GenBank/DDBJ whole genome shotgun (WGS) entry which is preliminary data.</text>
</comment>
<keyword evidence="1 4" id="KW-0489">Methyltransferase</keyword>
<evidence type="ECO:0000256" key="3">
    <source>
        <dbReference type="ARBA" id="ARBA00022691"/>
    </source>
</evidence>
<dbReference type="Gene3D" id="2.40.50.1070">
    <property type="match status" value="1"/>
</dbReference>
<dbReference type="Proteomes" id="UP000483261">
    <property type="component" value="Unassembled WGS sequence"/>
</dbReference>
<dbReference type="NCBIfam" id="NF002909">
    <property type="entry name" value="PRK03522.2-1"/>
    <property type="match status" value="1"/>
</dbReference>
<evidence type="ECO:0000256" key="5">
    <source>
        <dbReference type="PROSITE-ProRule" id="PRU10015"/>
    </source>
</evidence>
<protein>
    <submittedName>
        <fullName evidence="6">23S rRNA (Uracil(747)-C(5))-methyltransferase RlmC</fullName>
    </submittedName>
</protein>
<feature type="active site" description="Nucleophile" evidence="4">
    <location>
        <position position="334"/>
    </location>
</feature>
<dbReference type="Gene3D" id="3.40.50.150">
    <property type="entry name" value="Vaccinia Virus protein VP39"/>
    <property type="match status" value="1"/>
</dbReference>
<proteinExistence type="inferred from homology"/>
<name>A0A6M1QYH2_9ACTN</name>
<feature type="binding site" evidence="4">
    <location>
        <position position="307"/>
    </location>
    <ligand>
        <name>S-adenosyl-L-methionine</name>
        <dbReference type="ChEBI" id="CHEBI:59789"/>
    </ligand>
</feature>
<feature type="binding site" evidence="4">
    <location>
        <position position="262"/>
    </location>
    <ligand>
        <name>S-adenosyl-L-methionine</name>
        <dbReference type="ChEBI" id="CHEBI:59789"/>
    </ligand>
</feature>
<evidence type="ECO:0000313" key="7">
    <source>
        <dbReference type="Proteomes" id="UP000483261"/>
    </source>
</evidence>
<dbReference type="InterPro" id="IPR010280">
    <property type="entry name" value="U5_MeTrfase_fam"/>
</dbReference>
<keyword evidence="7" id="KW-1185">Reference proteome</keyword>
<feature type="binding site" evidence="4">
    <location>
        <position position="212"/>
    </location>
    <ligand>
        <name>S-adenosyl-L-methionine</name>
        <dbReference type="ChEBI" id="CHEBI:59789"/>
    </ligand>
</feature>
<evidence type="ECO:0000256" key="2">
    <source>
        <dbReference type="ARBA" id="ARBA00022679"/>
    </source>
</evidence>
<keyword evidence="3 4" id="KW-0949">S-adenosyl-L-methionine</keyword>
<comment type="similarity">
    <text evidence="4">Belongs to the class I-like SAM-binding methyltransferase superfamily. RNA M5U methyltransferase family.</text>
</comment>
<keyword evidence="2 4" id="KW-0808">Transferase</keyword>
<dbReference type="GO" id="GO:0070475">
    <property type="term" value="P:rRNA base methylation"/>
    <property type="evidence" value="ECO:0007669"/>
    <property type="project" value="TreeGrafter"/>
</dbReference>
<evidence type="ECO:0000313" key="6">
    <source>
        <dbReference type="EMBL" id="NGN92740.1"/>
    </source>
</evidence>
<dbReference type="GO" id="GO:0070041">
    <property type="term" value="F:rRNA (uridine-C5-)-methyltransferase activity"/>
    <property type="evidence" value="ECO:0007669"/>
    <property type="project" value="TreeGrafter"/>
</dbReference>
<dbReference type="SUPFAM" id="SSF53335">
    <property type="entry name" value="S-adenosyl-L-methionine-dependent methyltransferases"/>
    <property type="match status" value="1"/>
</dbReference>
<sequence>MDCGYFTSGACRSCRWLEMAYADQLAQKQRRVAEALDPVGLDAARWEEPVSSPEAGFRNKAKMVVAGSVEAPTLGILSHDGLGVDLLACGLHTPGLQAALPVLSRFVTTARLTPYSVPERRGELKHVIATEAPGGELMVRWVLRSTEALSRLRKHLPALLDELPIAVASVNIQPEHKAVIEGPEEIFLTAREALTMEVNGIGLRLRPHSFFQTNTAVAAALYRHARDLVSSVSPATVWDLYCGVGGFGLHVAAPGREVLGVESSEQAIEAAASTAAELGLPGTSWVAGDAAAYALSAGSAPDLVIVNPPRRGIGPALSGWLEESGVEHVVYSSCNVDTLARDLGDMPSLRPVSARLLDMFPNTDHHEVLILLRRS</sequence>
<accession>A0A6M1QYH2</accession>
<gene>
    <name evidence="6" type="primary">rlmC</name>
    <name evidence="6" type="ORF">G5C66_08330</name>
</gene>
<organism evidence="6 7">
    <name type="scientific">Nocardioides turkmenicus</name>
    <dbReference type="NCBI Taxonomy" id="2711220"/>
    <lineage>
        <taxon>Bacteria</taxon>
        <taxon>Bacillati</taxon>
        <taxon>Actinomycetota</taxon>
        <taxon>Actinomycetes</taxon>
        <taxon>Propionibacteriales</taxon>
        <taxon>Nocardioidaceae</taxon>
        <taxon>Nocardioides</taxon>
    </lineage>
</organism>
<dbReference type="PANTHER" id="PTHR11061">
    <property type="entry name" value="RNA M5U METHYLTRANSFERASE"/>
    <property type="match status" value="1"/>
</dbReference>
<evidence type="ECO:0000256" key="1">
    <source>
        <dbReference type="ARBA" id="ARBA00022603"/>
    </source>
</evidence>